<dbReference type="AlphaFoldDB" id="K1XD23"/>
<keyword evidence="2" id="KW-0812">Transmembrane</keyword>
<keyword evidence="5" id="KW-1185">Reference proteome</keyword>
<reference evidence="4 5" key="1">
    <citation type="journal article" date="2012" name="BMC Genomics">
        <title>Sequencing the genome of Marssonina brunnea reveals fungus-poplar co-evolution.</title>
        <authorList>
            <person name="Zhu S."/>
            <person name="Cao Y.-Z."/>
            <person name="Jiang C."/>
            <person name="Tan B.-Y."/>
            <person name="Wang Z."/>
            <person name="Feng S."/>
            <person name="Zhang L."/>
            <person name="Su X.-H."/>
            <person name="Brejova B."/>
            <person name="Vinar T."/>
            <person name="Xu M."/>
            <person name="Wang M.-X."/>
            <person name="Zhang S.-G."/>
            <person name="Huang M.-R."/>
            <person name="Wu R."/>
            <person name="Zhou Y."/>
        </authorList>
    </citation>
    <scope>NUCLEOTIDE SEQUENCE [LARGE SCALE GENOMIC DNA]</scope>
    <source>
        <strain evidence="4 5">MB_m1</strain>
    </source>
</reference>
<dbReference type="InParanoid" id="K1XD23"/>
<feature type="signal peptide" evidence="3">
    <location>
        <begin position="1"/>
        <end position="18"/>
    </location>
</feature>
<gene>
    <name evidence="4" type="ORF">MBM_02920</name>
</gene>
<keyword evidence="2" id="KW-1133">Transmembrane helix</keyword>
<dbReference type="STRING" id="1072389.K1XD23"/>
<keyword evidence="3" id="KW-0732">Signal</keyword>
<feature type="chain" id="PRO_5003855057" description="Extracellular membrane protein CFEM domain-containing protein" evidence="3">
    <location>
        <begin position="19"/>
        <end position="233"/>
    </location>
</feature>
<feature type="compositionally biased region" description="Low complexity" evidence="1">
    <location>
        <begin position="126"/>
        <end position="136"/>
    </location>
</feature>
<feature type="transmembrane region" description="Helical" evidence="2">
    <location>
        <begin position="177"/>
        <end position="197"/>
    </location>
</feature>
<dbReference type="OrthoDB" id="3550016at2759"/>
<dbReference type="Proteomes" id="UP000006753">
    <property type="component" value="Unassembled WGS sequence"/>
</dbReference>
<accession>K1XD23</accession>
<feature type="region of interest" description="Disordered" evidence="1">
    <location>
        <begin position="126"/>
        <end position="171"/>
    </location>
</feature>
<dbReference type="KEGG" id="mbe:MBM_02920"/>
<evidence type="ECO:0000256" key="1">
    <source>
        <dbReference type="SAM" id="MobiDB-lite"/>
    </source>
</evidence>
<evidence type="ECO:0000313" key="4">
    <source>
        <dbReference type="EMBL" id="EKD18678.1"/>
    </source>
</evidence>
<name>K1XD23_MARBU</name>
<dbReference type="HOGENOM" id="CLU_1190131_0_0_1"/>
<evidence type="ECO:0000256" key="3">
    <source>
        <dbReference type="SAM" id="SignalP"/>
    </source>
</evidence>
<evidence type="ECO:0000256" key="2">
    <source>
        <dbReference type="SAM" id="Phobius"/>
    </source>
</evidence>
<dbReference type="EMBL" id="JH921432">
    <property type="protein sequence ID" value="EKD18678.1"/>
    <property type="molecule type" value="Genomic_DNA"/>
</dbReference>
<evidence type="ECO:0008006" key="6">
    <source>
        <dbReference type="Google" id="ProtNLM"/>
    </source>
</evidence>
<organism evidence="4 5">
    <name type="scientific">Marssonina brunnea f. sp. multigermtubi (strain MB_m1)</name>
    <name type="common">Marssonina leaf spot fungus</name>
    <dbReference type="NCBI Taxonomy" id="1072389"/>
    <lineage>
        <taxon>Eukaryota</taxon>
        <taxon>Fungi</taxon>
        <taxon>Dikarya</taxon>
        <taxon>Ascomycota</taxon>
        <taxon>Pezizomycotina</taxon>
        <taxon>Leotiomycetes</taxon>
        <taxon>Helotiales</taxon>
        <taxon>Drepanopezizaceae</taxon>
        <taxon>Drepanopeziza</taxon>
    </lineage>
</organism>
<keyword evidence="2" id="KW-0472">Membrane</keyword>
<feature type="compositionally biased region" description="Low complexity" evidence="1">
    <location>
        <begin position="151"/>
        <end position="169"/>
    </location>
</feature>
<sequence>MKPTILILPTFLVPGLMAQTVTHITQIAILSDLPLCLSTAVELVYDGLRTSACPQTNPSSAASCLCLKTVNSEAISMSMSIYVMIMCAGISGKAGDTENLSSGLAVFSEYCSEALGKVPITTAGATPAQTGAGVTTRAGKTDADQNDSPASSSSSSSTTSSSSSTSSSSGLSLGEKLAIGVSIPATLATIIAVYFAYKQHKREKLKAKLAVQLLPGPVRLPASPPSSQLVQQR</sequence>
<evidence type="ECO:0000313" key="5">
    <source>
        <dbReference type="Proteomes" id="UP000006753"/>
    </source>
</evidence>
<proteinExistence type="predicted"/>
<protein>
    <recommendedName>
        <fullName evidence="6">Extracellular membrane protein CFEM domain-containing protein</fullName>
    </recommendedName>
</protein>